<sequence length="416" mass="47632">MPGILDLPTEIFDLILDETELFTLSPRDRYSNIYKYEFRNGLKIARACRQFYKVVLPRLYSTCHVNFKETKDGYFAFHTPIRTTPAKYHAYQQHGCFVRNLFITTWGSCFYEPDYSTSVVKQCYRSVPQLLGELLPSFKKLRLVSLDRRPNIPLKDFVDGIRIVMSTCTALKTLELSIDYVAVDDAQALSLAKETGDWPAGTSAVARPNEMRIYLQESIKGGRSEPVRLWLMELLGRLLGGAASAEVKTLKFSHDVVQNSMTRSQRRRIGWLRNFTAGEWAFPGVEKVEMGMGRGTMWAVDEFLSVGFAGVREVSLSQLRYLEYPDEEEVTVLLEFLDRCTSMKVLQLLSPESTECLEAVLRARRQFRTLKEVRVVLPRDDRLGGDIMEDFAEDYRGEMLVDGSRDGDDTVVLRLD</sequence>
<accession>W7IG48</accession>
<gene>
    <name evidence="1" type="ORF">DRE_02719</name>
</gene>
<organism evidence="1 2">
    <name type="scientific">Drechslerella stenobrocha 248</name>
    <dbReference type="NCBI Taxonomy" id="1043628"/>
    <lineage>
        <taxon>Eukaryota</taxon>
        <taxon>Fungi</taxon>
        <taxon>Dikarya</taxon>
        <taxon>Ascomycota</taxon>
        <taxon>Pezizomycotina</taxon>
        <taxon>Orbiliomycetes</taxon>
        <taxon>Orbiliales</taxon>
        <taxon>Orbiliaceae</taxon>
        <taxon>Drechslerella</taxon>
    </lineage>
</organism>
<dbReference type="OrthoDB" id="5302806at2759"/>
<keyword evidence="2" id="KW-1185">Reference proteome</keyword>
<name>W7IG48_9PEZI</name>
<dbReference type="Proteomes" id="UP000024837">
    <property type="component" value="Unassembled WGS sequence"/>
</dbReference>
<evidence type="ECO:0008006" key="3">
    <source>
        <dbReference type="Google" id="ProtNLM"/>
    </source>
</evidence>
<protein>
    <recommendedName>
        <fullName evidence="3">F-box domain-containing protein</fullName>
    </recommendedName>
</protein>
<proteinExistence type="predicted"/>
<reference evidence="1 2" key="1">
    <citation type="submission" date="2013-05" db="EMBL/GenBank/DDBJ databases">
        <title>Drechslerella stenobrocha genome reveals carnivorous origination and mechanical trapping mechanism of predatory fungi.</title>
        <authorList>
            <person name="Liu X."/>
            <person name="Zhang W."/>
            <person name="Liu K."/>
        </authorList>
    </citation>
    <scope>NUCLEOTIDE SEQUENCE [LARGE SCALE GENOMIC DNA]</scope>
    <source>
        <strain evidence="1 2">248</strain>
    </source>
</reference>
<evidence type="ECO:0000313" key="2">
    <source>
        <dbReference type="Proteomes" id="UP000024837"/>
    </source>
</evidence>
<evidence type="ECO:0000313" key="1">
    <source>
        <dbReference type="EMBL" id="EWC48140.1"/>
    </source>
</evidence>
<dbReference type="HOGENOM" id="CLU_660613_0_0_1"/>
<dbReference type="AlphaFoldDB" id="W7IG48"/>
<dbReference type="EMBL" id="KI966406">
    <property type="protein sequence ID" value="EWC48140.1"/>
    <property type="molecule type" value="Genomic_DNA"/>
</dbReference>